<evidence type="ECO:0000259" key="2">
    <source>
        <dbReference type="Pfam" id="PF02994"/>
    </source>
</evidence>
<dbReference type="Gene3D" id="3.30.250.20">
    <property type="entry name" value="L1 transposable element, C-terminal domain"/>
    <property type="match status" value="1"/>
</dbReference>
<dbReference type="GeneTree" id="ENSGT01150000286982"/>
<dbReference type="InterPro" id="IPR035300">
    <property type="entry name" value="L1_dsRBD"/>
</dbReference>
<feature type="domain" description="L1 transposable element RRM" evidence="2">
    <location>
        <begin position="15"/>
        <end position="97"/>
    </location>
</feature>
<dbReference type="Proteomes" id="UP000002281">
    <property type="component" value="Chromosome 9"/>
</dbReference>
<dbReference type="Ensembl" id="ENSECAT00000135772.1">
    <property type="protein sequence ID" value="ENSECAP00000076773.1"/>
    <property type="gene ID" value="ENSECAG00000044755.1"/>
</dbReference>
<dbReference type="PANTHER" id="PTHR11505">
    <property type="entry name" value="L1 TRANSPOSABLE ELEMENT-RELATED"/>
    <property type="match status" value="1"/>
</dbReference>
<organism evidence="4 5">
    <name type="scientific">Equus caballus</name>
    <name type="common">Horse</name>
    <dbReference type="NCBI Taxonomy" id="9796"/>
    <lineage>
        <taxon>Eukaryota</taxon>
        <taxon>Metazoa</taxon>
        <taxon>Chordata</taxon>
        <taxon>Craniata</taxon>
        <taxon>Vertebrata</taxon>
        <taxon>Euteleostomi</taxon>
        <taxon>Mammalia</taxon>
        <taxon>Eutheria</taxon>
        <taxon>Laurasiatheria</taxon>
        <taxon>Perissodactyla</taxon>
        <taxon>Equidae</taxon>
        <taxon>Equus</taxon>
    </lineage>
</organism>
<dbReference type="Ensembl" id="ENSECAT00000079405.1">
    <property type="protein sequence ID" value="ENSECAP00000062346.1"/>
    <property type="gene ID" value="ENSECAG00000044755.1"/>
</dbReference>
<dbReference type="AlphaFoldDB" id="A0A9L0SS16"/>
<evidence type="ECO:0000313" key="4">
    <source>
        <dbReference type="Ensembl" id="ENSECAP00000076773.1"/>
    </source>
</evidence>
<proteinExistence type="inferred from homology"/>
<dbReference type="Ensembl" id="ENSECAT00000144514.1">
    <property type="protein sequence ID" value="ENSECAP00000086293.1"/>
    <property type="gene ID" value="ENSECAG00000044755.1"/>
</dbReference>
<dbReference type="Pfam" id="PF02994">
    <property type="entry name" value="Transposase_22"/>
    <property type="match status" value="1"/>
</dbReference>
<evidence type="ECO:0008006" key="6">
    <source>
        <dbReference type="Google" id="ProtNLM"/>
    </source>
</evidence>
<feature type="domain" description="L1 transposable element dsRBD-like" evidence="3">
    <location>
        <begin position="111"/>
        <end position="175"/>
    </location>
</feature>
<dbReference type="GO" id="GO:1990904">
    <property type="term" value="C:ribonucleoprotein complex"/>
    <property type="evidence" value="ECO:0000318"/>
    <property type="project" value="GO_Central"/>
</dbReference>
<evidence type="ECO:0000256" key="1">
    <source>
        <dbReference type="ARBA" id="ARBA00061640"/>
    </source>
</evidence>
<dbReference type="InterPro" id="IPR004244">
    <property type="entry name" value="Transposase_22"/>
</dbReference>
<sequence>MKKLSEKYLTQSGKCNIRIISIPEGEEKDNGAEGLFKEIIAENFPNLGRELEIHAKEASSSPNFVNVKRPTPRHIVVKLAKAKDKENILRAARWKKNLQRNLYQSSVNFSAETLQARREWNDIFKILKDKNLKPRILYPVKISLRYDRKIKPFADKQKLRECIAIRPPPPKEILKKAVIPEKKNSKRATKP</sequence>
<dbReference type="GO" id="GO:0032197">
    <property type="term" value="P:retrotransposition"/>
    <property type="evidence" value="ECO:0000318"/>
    <property type="project" value="GO_Central"/>
</dbReference>
<dbReference type="GO" id="GO:0003727">
    <property type="term" value="F:single-stranded RNA binding"/>
    <property type="evidence" value="ECO:0000318"/>
    <property type="project" value="GO_Central"/>
</dbReference>
<dbReference type="InterPro" id="IPR043636">
    <property type="entry name" value="L1_RRM_dom"/>
</dbReference>
<dbReference type="FunFam" id="3.30.70.1820:FF:000002">
    <property type="entry name" value="LINE-1 retrotransposable element ORF1 protein"/>
    <property type="match status" value="1"/>
</dbReference>
<dbReference type="Gene3D" id="3.30.70.1820">
    <property type="entry name" value="L1 transposable element, RRM domain"/>
    <property type="match status" value="1"/>
</dbReference>
<evidence type="ECO:0000313" key="5">
    <source>
        <dbReference type="Proteomes" id="UP000002281"/>
    </source>
</evidence>
<accession>A0A9L0SS16</accession>
<dbReference type="Pfam" id="PF17490">
    <property type="entry name" value="Tnp_22_dsRBD"/>
    <property type="match status" value="1"/>
</dbReference>
<comment type="similarity">
    <text evidence="1">Belongs to the transposase 22 family.</text>
</comment>
<reference evidence="4 5" key="1">
    <citation type="journal article" date="2009" name="Science">
        <title>Genome sequence, comparative analysis, and population genetics of the domestic horse.</title>
        <authorList>
            <consortium name="Broad Institute Genome Sequencing Platform"/>
            <consortium name="Broad Institute Whole Genome Assembly Team"/>
            <person name="Wade C.M."/>
            <person name="Giulotto E."/>
            <person name="Sigurdsson S."/>
            <person name="Zoli M."/>
            <person name="Gnerre S."/>
            <person name="Imsland F."/>
            <person name="Lear T.L."/>
            <person name="Adelson D.L."/>
            <person name="Bailey E."/>
            <person name="Bellone R.R."/>
            <person name="Bloecker H."/>
            <person name="Distl O."/>
            <person name="Edgar R.C."/>
            <person name="Garber M."/>
            <person name="Leeb T."/>
            <person name="Mauceli E."/>
            <person name="MacLeod J.N."/>
            <person name="Penedo M.C.T."/>
            <person name="Raison J.M."/>
            <person name="Sharpe T."/>
            <person name="Vogel J."/>
            <person name="Andersson L."/>
            <person name="Antczak D.F."/>
            <person name="Biagi T."/>
            <person name="Binns M.M."/>
            <person name="Chowdhary B.P."/>
            <person name="Coleman S.J."/>
            <person name="Della Valle G."/>
            <person name="Fryc S."/>
            <person name="Guerin G."/>
            <person name="Hasegawa T."/>
            <person name="Hill E.W."/>
            <person name="Jurka J."/>
            <person name="Kiialainen A."/>
            <person name="Lindgren G."/>
            <person name="Liu J."/>
            <person name="Magnani E."/>
            <person name="Mickelson J.R."/>
            <person name="Murray J."/>
            <person name="Nergadze S.G."/>
            <person name="Onofrio R."/>
            <person name="Pedroni S."/>
            <person name="Piras M.F."/>
            <person name="Raudsepp T."/>
            <person name="Rocchi M."/>
            <person name="Roeed K.H."/>
            <person name="Ryder O.A."/>
            <person name="Searle S."/>
            <person name="Skow L."/>
            <person name="Swinburne J.E."/>
            <person name="Syvaenen A.C."/>
            <person name="Tozaki T."/>
            <person name="Valberg S.J."/>
            <person name="Vaudin M."/>
            <person name="White J.R."/>
            <person name="Zody M.C."/>
            <person name="Lander E.S."/>
            <person name="Lindblad-Toh K."/>
        </authorList>
    </citation>
    <scope>NUCLEOTIDE SEQUENCE [LARGE SCALE GENOMIC DNA]</scope>
    <source>
        <strain evidence="4 5">Thoroughbred</strain>
    </source>
</reference>
<keyword evidence="5" id="KW-1185">Reference proteome</keyword>
<name>A0A9L0SS16_HORSE</name>
<dbReference type="InterPro" id="IPR042566">
    <property type="entry name" value="L1_C"/>
</dbReference>
<protein>
    <recommendedName>
        <fullName evidence="6">L1 transposable element RRM domain-containing protein</fullName>
    </recommendedName>
</protein>
<reference evidence="4" key="2">
    <citation type="submission" date="2025-05" db="UniProtKB">
        <authorList>
            <consortium name="Ensembl"/>
        </authorList>
    </citation>
    <scope>IDENTIFICATION</scope>
    <source>
        <strain evidence="4">Thoroughbred</strain>
    </source>
</reference>
<evidence type="ECO:0000259" key="3">
    <source>
        <dbReference type="Pfam" id="PF17490"/>
    </source>
</evidence>